<keyword evidence="3 6" id="KW-0812">Transmembrane</keyword>
<feature type="transmembrane region" description="Helical" evidence="6">
    <location>
        <begin position="166"/>
        <end position="186"/>
    </location>
</feature>
<feature type="transmembrane region" description="Helical" evidence="6">
    <location>
        <begin position="105"/>
        <end position="129"/>
    </location>
</feature>
<keyword evidence="5 6" id="KW-0472">Membrane</keyword>
<dbReference type="PANTHER" id="PTHR38601">
    <property type="entry name" value="HYDROGENASE-4 COMPONENT E"/>
    <property type="match status" value="1"/>
</dbReference>
<feature type="transmembrane region" description="Helical" evidence="6">
    <location>
        <begin position="12"/>
        <end position="32"/>
    </location>
</feature>
<keyword evidence="2" id="KW-1003">Cell membrane</keyword>
<dbReference type="Proteomes" id="UP001589627">
    <property type="component" value="Unassembled WGS sequence"/>
</dbReference>
<evidence type="ECO:0000256" key="1">
    <source>
        <dbReference type="ARBA" id="ARBA00004651"/>
    </source>
</evidence>
<dbReference type="PANTHER" id="PTHR38601:SF1">
    <property type="entry name" value="HYDROGENASE-4 COMPONENT E"/>
    <property type="match status" value="1"/>
</dbReference>
<evidence type="ECO:0000313" key="8">
    <source>
        <dbReference type="Proteomes" id="UP001589627"/>
    </source>
</evidence>
<name>A0ABV5YG45_9ACTN</name>
<evidence type="ECO:0000256" key="2">
    <source>
        <dbReference type="ARBA" id="ARBA00022475"/>
    </source>
</evidence>
<keyword evidence="8" id="KW-1185">Reference proteome</keyword>
<dbReference type="RefSeq" id="WP_378202788.1">
    <property type="nucleotide sequence ID" value="NZ_JBHLZP010000117.1"/>
</dbReference>
<dbReference type="EMBL" id="JBHLZP010000117">
    <property type="protein sequence ID" value="MFB9834015.1"/>
    <property type="molecule type" value="Genomic_DNA"/>
</dbReference>
<evidence type="ECO:0000256" key="4">
    <source>
        <dbReference type="ARBA" id="ARBA00022989"/>
    </source>
</evidence>
<proteinExistence type="predicted"/>
<accession>A0ABV5YG45</accession>
<organism evidence="7 8">
    <name type="scientific">Actinoallomurus acaciae</name>
    <dbReference type="NCBI Taxonomy" id="502577"/>
    <lineage>
        <taxon>Bacteria</taxon>
        <taxon>Bacillati</taxon>
        <taxon>Actinomycetota</taxon>
        <taxon>Actinomycetes</taxon>
        <taxon>Streptosporangiales</taxon>
        <taxon>Thermomonosporaceae</taxon>
        <taxon>Actinoallomurus</taxon>
    </lineage>
</organism>
<feature type="transmembrane region" description="Helical" evidence="6">
    <location>
        <begin position="192"/>
        <end position="211"/>
    </location>
</feature>
<feature type="transmembrane region" description="Helical" evidence="6">
    <location>
        <begin position="44"/>
        <end position="64"/>
    </location>
</feature>
<feature type="transmembrane region" description="Helical" evidence="6">
    <location>
        <begin position="70"/>
        <end position="93"/>
    </location>
</feature>
<evidence type="ECO:0000313" key="7">
    <source>
        <dbReference type="EMBL" id="MFB9834015.1"/>
    </source>
</evidence>
<evidence type="ECO:0000256" key="5">
    <source>
        <dbReference type="ARBA" id="ARBA00023136"/>
    </source>
</evidence>
<comment type="subcellular location">
    <subcellularLocation>
        <location evidence="1">Cell membrane</location>
        <topology evidence="1">Multi-pass membrane protein</topology>
    </subcellularLocation>
</comment>
<evidence type="ECO:0000256" key="3">
    <source>
        <dbReference type="ARBA" id="ARBA00022692"/>
    </source>
</evidence>
<feature type="transmembrane region" description="Helical" evidence="6">
    <location>
        <begin position="135"/>
        <end position="157"/>
    </location>
</feature>
<protein>
    <recommendedName>
        <fullName evidence="9">Hydrogenase</fullName>
    </recommendedName>
</protein>
<evidence type="ECO:0000256" key="6">
    <source>
        <dbReference type="SAM" id="Phobius"/>
    </source>
</evidence>
<sequence>MSTTLALTAPPAPGVFEGGSNVIAVLVLLIEFGMFRQALLRDQLRLYAAQSAVISVLAVVVAAARSLPELYALAVLSAALKVVIVPVVVRRLLRGDDVEIAGSGALGPATTVLLAIVVAAFGFFTMGALDIRSPVLPTTALALSISVVLVSFVLMIVRRDVASQAIGFFSLENGVSLASLVVAAGMPLILEVAFLFDLLVAVVVFAVLMRVHHGRAESLSTTGLTRLRG</sequence>
<evidence type="ECO:0008006" key="9">
    <source>
        <dbReference type="Google" id="ProtNLM"/>
    </source>
</evidence>
<dbReference type="InterPro" id="IPR038730">
    <property type="entry name" value="HyfE-like"/>
</dbReference>
<reference evidence="7 8" key="1">
    <citation type="submission" date="2024-09" db="EMBL/GenBank/DDBJ databases">
        <authorList>
            <person name="Sun Q."/>
            <person name="Mori K."/>
        </authorList>
    </citation>
    <scope>NUCLEOTIDE SEQUENCE [LARGE SCALE GENOMIC DNA]</scope>
    <source>
        <strain evidence="7 8">TBRC 0563</strain>
    </source>
</reference>
<keyword evidence="4 6" id="KW-1133">Transmembrane helix</keyword>
<comment type="caution">
    <text evidence="7">The sequence shown here is derived from an EMBL/GenBank/DDBJ whole genome shotgun (WGS) entry which is preliminary data.</text>
</comment>
<gene>
    <name evidence="7" type="ORF">ACFFNX_17660</name>
</gene>